<evidence type="ECO:0000256" key="4">
    <source>
        <dbReference type="ARBA" id="ARBA00022801"/>
    </source>
</evidence>
<evidence type="ECO:0000313" key="11">
    <source>
        <dbReference type="EMBL" id="KAK2077008.1"/>
    </source>
</evidence>
<dbReference type="InterPro" id="IPR014001">
    <property type="entry name" value="Helicase_ATP-bd"/>
</dbReference>
<reference evidence="11" key="1">
    <citation type="submission" date="2021-01" db="EMBL/GenBank/DDBJ databases">
        <authorList>
            <person name="Eckstrom K.M.E."/>
        </authorList>
    </citation>
    <scope>NUCLEOTIDE SEQUENCE</scope>
    <source>
        <strain evidence="11">UVCC 0001</strain>
    </source>
</reference>
<comment type="catalytic activity">
    <reaction evidence="7">
        <text>ATP + H2O = ADP + phosphate + H(+)</text>
        <dbReference type="Rhea" id="RHEA:13065"/>
        <dbReference type="ChEBI" id="CHEBI:15377"/>
        <dbReference type="ChEBI" id="CHEBI:15378"/>
        <dbReference type="ChEBI" id="CHEBI:30616"/>
        <dbReference type="ChEBI" id="CHEBI:43474"/>
        <dbReference type="ChEBI" id="CHEBI:456216"/>
        <dbReference type="EC" id="3.6.4.13"/>
    </reaction>
</comment>
<dbReference type="EC" id="3.6.4.13" evidence="2"/>
<organism evidence="11 12">
    <name type="scientific">Prototheca wickerhamii</name>
    <dbReference type="NCBI Taxonomy" id="3111"/>
    <lineage>
        <taxon>Eukaryota</taxon>
        <taxon>Viridiplantae</taxon>
        <taxon>Chlorophyta</taxon>
        <taxon>core chlorophytes</taxon>
        <taxon>Trebouxiophyceae</taxon>
        <taxon>Chlorellales</taxon>
        <taxon>Chlorellaceae</taxon>
        <taxon>Prototheca</taxon>
    </lineage>
</organism>
<dbReference type="Gene3D" id="3.40.50.300">
    <property type="entry name" value="P-loop containing nucleotide triphosphate hydrolases"/>
    <property type="match status" value="2"/>
</dbReference>
<comment type="caution">
    <text evidence="11">The sequence shown here is derived from an EMBL/GenBank/DDBJ whole genome shotgun (WGS) entry which is preliminary data.</text>
</comment>
<evidence type="ECO:0000259" key="10">
    <source>
        <dbReference type="PROSITE" id="PS51194"/>
    </source>
</evidence>
<dbReference type="AlphaFoldDB" id="A0AAD9IG43"/>
<keyword evidence="6" id="KW-0067">ATP-binding</keyword>
<keyword evidence="3" id="KW-0547">Nucleotide-binding</keyword>
<dbReference type="InterPro" id="IPR011709">
    <property type="entry name" value="DEAD-box_helicase_OB_fold"/>
</dbReference>
<keyword evidence="5" id="KW-0347">Helicase</keyword>
<dbReference type="GO" id="GO:0003725">
    <property type="term" value="F:double-stranded RNA binding"/>
    <property type="evidence" value="ECO:0007669"/>
    <property type="project" value="TreeGrafter"/>
</dbReference>
<dbReference type="EMBL" id="JASFZW010000008">
    <property type="protein sequence ID" value="KAK2077008.1"/>
    <property type="molecule type" value="Genomic_DNA"/>
</dbReference>
<dbReference type="FunFam" id="3.40.50.300:FF:000578">
    <property type="entry name" value="probable ATP-dependent RNA helicase DHX35"/>
    <property type="match status" value="1"/>
</dbReference>
<comment type="similarity">
    <text evidence="1">Belongs to the DEAD box helicase family. DEAH subfamily.</text>
</comment>
<dbReference type="Gene3D" id="1.20.120.1080">
    <property type="match status" value="1"/>
</dbReference>
<dbReference type="Pfam" id="PF04408">
    <property type="entry name" value="WHD_HA2"/>
    <property type="match status" value="1"/>
</dbReference>
<dbReference type="PANTHER" id="PTHR18934:SF118">
    <property type="entry name" value="ATP-DEPENDENT RNA HELICASE DHX33"/>
    <property type="match status" value="1"/>
</dbReference>
<dbReference type="SUPFAM" id="SSF52540">
    <property type="entry name" value="P-loop containing nucleoside triphosphate hydrolases"/>
    <property type="match status" value="1"/>
</dbReference>
<dbReference type="Pfam" id="PF00271">
    <property type="entry name" value="Helicase_C"/>
    <property type="match status" value="1"/>
</dbReference>
<dbReference type="PROSITE" id="PS51194">
    <property type="entry name" value="HELICASE_CTER"/>
    <property type="match status" value="1"/>
</dbReference>
<dbReference type="GO" id="GO:0016887">
    <property type="term" value="F:ATP hydrolysis activity"/>
    <property type="evidence" value="ECO:0007669"/>
    <property type="project" value="InterPro"/>
</dbReference>
<dbReference type="InterPro" id="IPR027417">
    <property type="entry name" value="P-loop_NTPase"/>
</dbReference>
<dbReference type="GO" id="GO:0005524">
    <property type="term" value="F:ATP binding"/>
    <property type="evidence" value="ECO:0007669"/>
    <property type="project" value="UniProtKB-KW"/>
</dbReference>
<proteinExistence type="inferred from homology"/>
<accession>A0AAD9IG43</accession>
<dbReference type="GO" id="GO:0005730">
    <property type="term" value="C:nucleolus"/>
    <property type="evidence" value="ECO:0007669"/>
    <property type="project" value="UniProtKB-ARBA"/>
</dbReference>
<feature type="region of interest" description="Disordered" evidence="8">
    <location>
        <begin position="264"/>
        <end position="288"/>
    </location>
</feature>
<name>A0AAD9IG43_PROWI</name>
<evidence type="ECO:0000256" key="8">
    <source>
        <dbReference type="SAM" id="MobiDB-lite"/>
    </source>
</evidence>
<dbReference type="Pfam" id="PF07717">
    <property type="entry name" value="OB_NTP_bind"/>
    <property type="match status" value="1"/>
</dbReference>
<keyword evidence="4" id="KW-0378">Hydrolase</keyword>
<dbReference type="Pfam" id="PF13401">
    <property type="entry name" value="AAA_22"/>
    <property type="match status" value="1"/>
</dbReference>
<dbReference type="InterPro" id="IPR049945">
    <property type="entry name" value="AAA_22"/>
</dbReference>
<evidence type="ECO:0000256" key="1">
    <source>
        <dbReference type="ARBA" id="ARBA00008792"/>
    </source>
</evidence>
<evidence type="ECO:0000259" key="9">
    <source>
        <dbReference type="PROSITE" id="PS51192"/>
    </source>
</evidence>
<evidence type="ECO:0000256" key="5">
    <source>
        <dbReference type="ARBA" id="ARBA00022806"/>
    </source>
</evidence>
<gene>
    <name evidence="11" type="ORF">QBZ16_005236</name>
</gene>
<dbReference type="InterPro" id="IPR048333">
    <property type="entry name" value="HA2_WH"/>
</dbReference>
<dbReference type="SMART" id="SM00490">
    <property type="entry name" value="HELICc"/>
    <property type="match status" value="1"/>
</dbReference>
<dbReference type="InterPro" id="IPR001650">
    <property type="entry name" value="Helicase_C-like"/>
</dbReference>
<dbReference type="Proteomes" id="UP001255856">
    <property type="component" value="Unassembled WGS sequence"/>
</dbReference>
<protein>
    <recommendedName>
        <fullName evidence="2">RNA helicase</fullName>
        <ecNumber evidence="2">3.6.4.13</ecNumber>
    </recommendedName>
</protein>
<dbReference type="Pfam" id="PF21010">
    <property type="entry name" value="HA2_C"/>
    <property type="match status" value="1"/>
</dbReference>
<evidence type="ECO:0000313" key="12">
    <source>
        <dbReference type="Proteomes" id="UP001255856"/>
    </source>
</evidence>
<evidence type="ECO:0000256" key="2">
    <source>
        <dbReference type="ARBA" id="ARBA00012552"/>
    </source>
</evidence>
<dbReference type="PROSITE" id="PS51192">
    <property type="entry name" value="HELICASE_ATP_BIND_1"/>
    <property type="match status" value="1"/>
</dbReference>
<dbReference type="SMART" id="SM00847">
    <property type="entry name" value="HA2"/>
    <property type="match status" value="1"/>
</dbReference>
<dbReference type="SMART" id="SM00487">
    <property type="entry name" value="DEXDc"/>
    <property type="match status" value="1"/>
</dbReference>
<dbReference type="GO" id="GO:0045943">
    <property type="term" value="P:positive regulation of transcription by RNA polymerase I"/>
    <property type="evidence" value="ECO:0007669"/>
    <property type="project" value="TreeGrafter"/>
</dbReference>
<sequence>MNSALEEARQALPVFSARERLVEAVRAHPVLVLVGETGSGKTTQVPRLLLEAGLAGARGAVACTQPRRVAAVTVARRVCQEMGVALGAEVGYSVRFDDATSPATRIKYLTDGMLLREALLDPLMRRYRVVVLDEAHERTVATDVLLGLLKAAAARRAADGFRVVVMSATLDAGKLGRYFANGDAPAPAAYVGGRQFPVHVFYTPAPEESYLDAAIAAALQAHADEPPGDILVFLTGQDEIEAAERLIADRGRAAGVDIVDGSEELDDGTGLDMENGARKRGTAMPTPPHTTLRLQILPLYAALPPEAQMRVFSPAAPGVRRVVLSTNIAETSVTVPGVRYVVDSGVVKARSYSARTGADCLRVVPVSKAQARQRSGRAGREGPGKAFRLYTERDFQRLAAATPPEIQRVNLASVVLQLKAMGLRDVLGFDFVDPPPRAALLRSLELLLALGALDARGELTRPLGAALAKLPVDPMFGAALLGAARLGCLREALAVVAMASTDPVFVAPRDRREDAAAAHARFASREGDYLTALTIFQRFSGLPGKKAAAAWCRENFLSSRALAKARDIYVQLEEHMVAMKLPISSAGDDTTALRQALVLGLFPHAARRQQGTTYRVLASGQEVTIHPSSVLAGAGGARTGRAPVEAIVFGELVETNRTYARDVTAIDINWLPQLVPTFFARAAAAAGGA</sequence>
<feature type="domain" description="Helicase C-terminal" evidence="10">
    <location>
        <begin position="214"/>
        <end position="422"/>
    </location>
</feature>
<evidence type="ECO:0000256" key="6">
    <source>
        <dbReference type="ARBA" id="ARBA00022840"/>
    </source>
</evidence>
<dbReference type="InterPro" id="IPR007502">
    <property type="entry name" value="Helicase-assoc_dom"/>
</dbReference>
<evidence type="ECO:0000256" key="7">
    <source>
        <dbReference type="ARBA" id="ARBA00047984"/>
    </source>
</evidence>
<dbReference type="GO" id="GO:0003724">
    <property type="term" value="F:RNA helicase activity"/>
    <property type="evidence" value="ECO:0007669"/>
    <property type="project" value="UniProtKB-EC"/>
</dbReference>
<feature type="domain" description="Helicase ATP-binding" evidence="9">
    <location>
        <begin position="22"/>
        <end position="188"/>
    </location>
</feature>
<keyword evidence="12" id="KW-1185">Reference proteome</keyword>
<evidence type="ECO:0000256" key="3">
    <source>
        <dbReference type="ARBA" id="ARBA00022741"/>
    </source>
</evidence>
<dbReference type="PANTHER" id="PTHR18934">
    <property type="entry name" value="ATP-DEPENDENT RNA HELICASE"/>
    <property type="match status" value="1"/>
</dbReference>
<dbReference type="CDD" id="cd18791">
    <property type="entry name" value="SF2_C_RHA"/>
    <property type="match status" value="1"/>
</dbReference>